<feature type="compositionally biased region" description="Low complexity" evidence="13">
    <location>
        <begin position="469"/>
        <end position="479"/>
    </location>
</feature>
<evidence type="ECO:0000256" key="10">
    <source>
        <dbReference type="ARBA" id="ARBA00023004"/>
    </source>
</evidence>
<dbReference type="GO" id="GO:0070069">
    <property type="term" value="C:cytochrome complex"/>
    <property type="evidence" value="ECO:0007669"/>
    <property type="project" value="UniProtKB-UniRule"/>
</dbReference>
<dbReference type="GO" id="GO:0009055">
    <property type="term" value="F:electron transfer activity"/>
    <property type="evidence" value="ECO:0007669"/>
    <property type="project" value="UniProtKB-UniRule"/>
</dbReference>
<evidence type="ECO:0000256" key="8">
    <source>
        <dbReference type="ARBA" id="ARBA00022982"/>
    </source>
</evidence>
<feature type="transmembrane region" description="Helical" evidence="12">
    <location>
        <begin position="344"/>
        <end position="366"/>
    </location>
</feature>
<organism evidence="14 15">
    <name type="scientific">Occultella aeris</name>
    <dbReference type="NCBI Taxonomy" id="2761496"/>
    <lineage>
        <taxon>Bacteria</taxon>
        <taxon>Bacillati</taxon>
        <taxon>Actinomycetota</taxon>
        <taxon>Actinomycetes</taxon>
        <taxon>Micrococcales</taxon>
        <taxon>Ruaniaceae</taxon>
        <taxon>Occultella</taxon>
    </lineage>
</organism>
<feature type="transmembrane region" description="Helical" evidence="12">
    <location>
        <begin position="225"/>
        <end position="246"/>
    </location>
</feature>
<evidence type="ECO:0000256" key="5">
    <source>
        <dbReference type="ARBA" id="ARBA00022617"/>
    </source>
</evidence>
<dbReference type="Proteomes" id="UP000419743">
    <property type="component" value="Unassembled WGS sequence"/>
</dbReference>
<dbReference type="GO" id="GO:0016682">
    <property type="term" value="F:oxidoreductase activity, acting on diphenols and related substances as donors, oxygen as acceptor"/>
    <property type="evidence" value="ECO:0007669"/>
    <property type="project" value="TreeGrafter"/>
</dbReference>
<dbReference type="GO" id="GO:0020037">
    <property type="term" value="F:heme binding"/>
    <property type="evidence" value="ECO:0007669"/>
    <property type="project" value="TreeGrafter"/>
</dbReference>
<evidence type="ECO:0000313" key="14">
    <source>
        <dbReference type="EMBL" id="VZO38824.1"/>
    </source>
</evidence>
<keyword evidence="14" id="KW-0560">Oxidoreductase</keyword>
<comment type="caution">
    <text evidence="14">The sequence shown here is derived from an EMBL/GenBank/DDBJ whole genome shotgun (WGS) entry which is preliminary data.</text>
</comment>
<evidence type="ECO:0000256" key="13">
    <source>
        <dbReference type="SAM" id="MobiDB-lite"/>
    </source>
</evidence>
<evidence type="ECO:0000256" key="7">
    <source>
        <dbReference type="ARBA" id="ARBA00022723"/>
    </source>
</evidence>
<keyword evidence="3 12" id="KW-0813">Transport</keyword>
<dbReference type="Pfam" id="PF01654">
    <property type="entry name" value="Cyt_bd_oxida_I"/>
    <property type="match status" value="1"/>
</dbReference>
<keyword evidence="9 12" id="KW-1133">Transmembrane helix</keyword>
<accession>A0A7M4DN14</accession>
<evidence type="ECO:0000256" key="11">
    <source>
        <dbReference type="ARBA" id="ARBA00023136"/>
    </source>
</evidence>
<protein>
    <submittedName>
        <fullName evidence="14">Cytochrome bd ubiquinol oxidase subunit 1</fullName>
        <ecNumber evidence="14">1.10.3.-</ecNumber>
    </submittedName>
</protein>
<keyword evidence="6 12" id="KW-0812">Transmembrane</keyword>
<evidence type="ECO:0000256" key="4">
    <source>
        <dbReference type="ARBA" id="ARBA00022475"/>
    </source>
</evidence>
<feature type="transmembrane region" description="Helical" evidence="12">
    <location>
        <begin position="191"/>
        <end position="213"/>
    </location>
</feature>
<keyword evidence="8 12" id="KW-0249">Electron transport</keyword>
<evidence type="ECO:0000256" key="9">
    <source>
        <dbReference type="ARBA" id="ARBA00022989"/>
    </source>
</evidence>
<sequence length="506" mass="54684">MAPPVEALDVARWQFGIVTVYHFIFVPLTIGLAPLVAIMQTIWTFTGKENWYRLTKFFGKLLLINFAIGVVTGIVQEFQFGMNWSEYSRFVGDVFGAPLAIEGLAAFFVESTFLGLWIFGWDRLPKKIHLACIWAVAIATNASAFFILAANSWMQHPVGAIFNEETGRAEMVDFGAVLTNNTLVAAYSHTVATSLLVAGTFVAGVAGWLLVRAARNSQKDLARSVYRPAALLGLATIVIAGAGVVVSGDYQGKLMYEQQPMKMSSAEALCEGENGADFSLLTIGDLSNSCEGVQHILTIPGVTSYLGTGDFDGYLPGVEDLQEQYAEQYGEDVDYRPNLALTYWSFRLMIGFAAGSAALALVGLWLLRRGRITDSKWFGRLCLVAIPMPFIAASFGWIFTETGRQPWVVAPNPTGVDLVWMLTADGLSTTVPVGEVLASLITFTVLYTVLAVVWFTLMRRYAATGVAPATGDTAAAPDAPDSDGSDDPDGTGSAEDPESQPLSFAY</sequence>
<comment type="similarity">
    <text evidence="2 12">Belongs to the cytochrome ubiquinol oxidase subunit 1 family.</text>
</comment>
<dbReference type="GO" id="GO:0019646">
    <property type="term" value="P:aerobic electron transport chain"/>
    <property type="evidence" value="ECO:0007669"/>
    <property type="project" value="InterPro"/>
</dbReference>
<keyword evidence="7 12" id="KW-0479">Metal-binding</keyword>
<keyword evidence="10 12" id="KW-0408">Iron</keyword>
<dbReference type="PANTHER" id="PTHR30365">
    <property type="entry name" value="CYTOCHROME D UBIQUINOL OXIDASE"/>
    <property type="match status" value="1"/>
</dbReference>
<evidence type="ECO:0000256" key="12">
    <source>
        <dbReference type="PIRNR" id="PIRNR006446"/>
    </source>
</evidence>
<feature type="transmembrane region" description="Helical" evidence="12">
    <location>
        <begin position="378"/>
        <end position="399"/>
    </location>
</feature>
<evidence type="ECO:0000313" key="15">
    <source>
        <dbReference type="Proteomes" id="UP000419743"/>
    </source>
</evidence>
<feature type="transmembrane region" description="Helical" evidence="12">
    <location>
        <begin position="57"/>
        <end position="75"/>
    </location>
</feature>
<evidence type="ECO:0000256" key="6">
    <source>
        <dbReference type="ARBA" id="ARBA00022692"/>
    </source>
</evidence>
<proteinExistence type="inferred from homology"/>
<name>A0A7M4DN14_9MICO</name>
<dbReference type="PANTHER" id="PTHR30365:SF15">
    <property type="entry name" value="CYTOCHROME BD UBIQUINOL OXIDASE SUBUNIT 1"/>
    <property type="match status" value="1"/>
</dbReference>
<dbReference type="AlphaFoldDB" id="A0A7M4DN14"/>
<dbReference type="EMBL" id="CACRYJ010000053">
    <property type="protein sequence ID" value="VZO38824.1"/>
    <property type="molecule type" value="Genomic_DNA"/>
</dbReference>
<feature type="region of interest" description="Disordered" evidence="13">
    <location>
        <begin position="469"/>
        <end position="506"/>
    </location>
</feature>
<dbReference type="PIRSF" id="PIRSF006446">
    <property type="entry name" value="Cyt_quinol_oxidase_1"/>
    <property type="match status" value="1"/>
</dbReference>
<dbReference type="EC" id="1.10.3.-" evidence="14"/>
<evidence type="ECO:0000256" key="2">
    <source>
        <dbReference type="ARBA" id="ARBA00009819"/>
    </source>
</evidence>
<feature type="transmembrane region" description="Helical" evidence="12">
    <location>
        <begin position="436"/>
        <end position="457"/>
    </location>
</feature>
<dbReference type="InterPro" id="IPR002585">
    <property type="entry name" value="Cyt-d_ubiquinol_oxidase_su_1"/>
</dbReference>
<dbReference type="GO" id="GO:0046872">
    <property type="term" value="F:metal ion binding"/>
    <property type="evidence" value="ECO:0007669"/>
    <property type="project" value="UniProtKB-UniRule"/>
</dbReference>
<keyword evidence="4 12" id="KW-1003">Cell membrane</keyword>
<feature type="compositionally biased region" description="Acidic residues" evidence="13">
    <location>
        <begin position="480"/>
        <end position="489"/>
    </location>
</feature>
<feature type="transmembrane region" description="Helical" evidence="12">
    <location>
        <begin position="20"/>
        <end position="45"/>
    </location>
</feature>
<evidence type="ECO:0000256" key="3">
    <source>
        <dbReference type="ARBA" id="ARBA00022448"/>
    </source>
</evidence>
<feature type="transmembrane region" description="Helical" evidence="12">
    <location>
        <begin position="95"/>
        <end position="119"/>
    </location>
</feature>
<evidence type="ECO:0000256" key="1">
    <source>
        <dbReference type="ARBA" id="ARBA00004651"/>
    </source>
</evidence>
<comment type="subcellular location">
    <subcellularLocation>
        <location evidence="1">Cell membrane</location>
        <topology evidence="1">Multi-pass membrane protein</topology>
    </subcellularLocation>
</comment>
<keyword evidence="11 12" id="KW-0472">Membrane</keyword>
<keyword evidence="15" id="KW-1185">Reference proteome</keyword>
<feature type="transmembrane region" description="Helical" evidence="12">
    <location>
        <begin position="131"/>
        <end position="150"/>
    </location>
</feature>
<dbReference type="GO" id="GO:0005886">
    <property type="term" value="C:plasma membrane"/>
    <property type="evidence" value="ECO:0007669"/>
    <property type="project" value="UniProtKB-SubCell"/>
</dbReference>
<keyword evidence="5 12" id="KW-0349">Heme</keyword>
<gene>
    <name evidence="14" type="primary">cydA</name>
    <name evidence="14" type="ORF">HALOF300_03542</name>
</gene>
<reference evidence="14 15" key="1">
    <citation type="submission" date="2019-11" db="EMBL/GenBank/DDBJ databases">
        <authorList>
            <person name="Criscuolo A."/>
        </authorList>
    </citation>
    <scope>NUCLEOTIDE SEQUENCE [LARGE SCALE GENOMIC DNA]</scope>
    <source>
        <strain evidence="14">CIP111667</strain>
    </source>
</reference>